<dbReference type="EMBL" id="JAUNQW010000011">
    <property type="protein sequence ID" value="MDO5457435.1"/>
    <property type="molecule type" value="Genomic_DNA"/>
</dbReference>
<evidence type="ECO:0000256" key="4">
    <source>
        <dbReference type="ARBA" id="ARBA00023054"/>
    </source>
</evidence>
<dbReference type="GO" id="GO:0000917">
    <property type="term" value="P:division septum assembly"/>
    <property type="evidence" value="ECO:0007669"/>
    <property type="project" value="UniProtKB-KW"/>
</dbReference>
<keyword evidence="6" id="KW-0132">Cell division</keyword>
<comment type="subcellular location">
    <subcellularLocation>
        <location evidence="1">Cell membrane</location>
        <topology evidence="1">Single-pass membrane protein</topology>
    </subcellularLocation>
</comment>
<evidence type="ECO:0000256" key="5">
    <source>
        <dbReference type="ARBA" id="ARBA00023136"/>
    </source>
</evidence>
<dbReference type="InterPro" id="IPR010379">
    <property type="entry name" value="EzrA"/>
</dbReference>
<keyword evidence="9" id="KW-1185">Reference proteome</keyword>
<protein>
    <submittedName>
        <fullName evidence="8">Septation ring formation regulator EzrA</fullName>
    </submittedName>
</protein>
<dbReference type="Proteomes" id="UP001171751">
    <property type="component" value="Unassembled WGS sequence"/>
</dbReference>
<organism evidence="8 9">
    <name type="scientific">Atopococcus tabaci</name>
    <dbReference type="NCBI Taxonomy" id="269774"/>
    <lineage>
        <taxon>Bacteria</taxon>
        <taxon>Bacillati</taxon>
        <taxon>Bacillota</taxon>
        <taxon>Bacilli</taxon>
        <taxon>Lactobacillales</taxon>
        <taxon>Carnobacteriaceae</taxon>
        <taxon>Atopococcus</taxon>
    </lineage>
</organism>
<name>A0AA43UCG9_9LACT</name>
<feature type="coiled-coil region" evidence="7">
    <location>
        <begin position="250"/>
        <end position="296"/>
    </location>
</feature>
<evidence type="ECO:0000313" key="8">
    <source>
        <dbReference type="EMBL" id="MDO5457435.1"/>
    </source>
</evidence>
<evidence type="ECO:0000256" key="7">
    <source>
        <dbReference type="SAM" id="Coils"/>
    </source>
</evidence>
<evidence type="ECO:0000256" key="1">
    <source>
        <dbReference type="ARBA" id="ARBA00004162"/>
    </source>
</evidence>
<evidence type="ECO:0000256" key="3">
    <source>
        <dbReference type="ARBA" id="ARBA00022989"/>
    </source>
</evidence>
<dbReference type="GO" id="GO:0005886">
    <property type="term" value="C:plasma membrane"/>
    <property type="evidence" value="ECO:0007669"/>
    <property type="project" value="UniProtKB-SubCell"/>
</dbReference>
<proteinExistence type="predicted"/>
<reference evidence="8" key="1">
    <citation type="submission" date="2023-07" db="EMBL/GenBank/DDBJ databases">
        <title>Between Cages and Wild: Unraveling the Impact of Captivity on Animal Microbiomes and Antimicrobial Resistance.</title>
        <authorList>
            <person name="Schmartz G.P."/>
            <person name="Rehner J."/>
            <person name="Schuff M.J."/>
            <person name="Becker S.L."/>
            <person name="Kravczyk M."/>
            <person name="Gurevich A."/>
            <person name="Francke R."/>
            <person name="Mueller R."/>
            <person name="Keller V."/>
            <person name="Keller A."/>
        </authorList>
    </citation>
    <scope>NUCLEOTIDE SEQUENCE</scope>
    <source>
        <strain evidence="8">S39M_St_73</strain>
    </source>
</reference>
<keyword evidence="6" id="KW-0131">Cell cycle</keyword>
<keyword evidence="2" id="KW-0812">Transmembrane</keyword>
<gene>
    <name evidence="8" type="ORF">Q4F26_03735</name>
</gene>
<evidence type="ECO:0000256" key="6">
    <source>
        <dbReference type="ARBA" id="ARBA00023210"/>
    </source>
</evidence>
<dbReference type="GO" id="GO:0005940">
    <property type="term" value="C:septin ring"/>
    <property type="evidence" value="ECO:0007669"/>
    <property type="project" value="InterPro"/>
</dbReference>
<evidence type="ECO:0000256" key="2">
    <source>
        <dbReference type="ARBA" id="ARBA00022692"/>
    </source>
</evidence>
<sequence>MQTAIIILILVLLLLVVLVYYLREKHFQTIDTLNQLKADIYNENVDGLFEQAEEVKFSGASQDKYNEVKKQWSSVQENNFPKLSNAIAESEKSVDTYRLRKASKFEDEAEKIITETNKEIFDIKNKINKFLEAAEKNQKEIANMHDQYQGLLKELLTKSFNYGPAVSALESNFKNIEEEFNKFTFYTSKGDHVQARNRLSTVKQMIKKMSNYMSRIPGYLNKLNELYPKELEQLKSGYTSLIDKRIAFANDQILQDIAVAESKIENIYNQIELLKLKEAQNEMKALESDIDDLYTLMENEYQAQVKVQSQFSKLKDIFQNLYDRNRQIKIETDRMSQIYHMSDETLSYGSKMEQEISNHEMNYERIRSEVAQSDIIYSQLSSTMDKLFDKTQKMYDQQNTFLDNLYGLSDEEEQVKQDLDLFAHRMSEIKHISDRSNLPGLPSDFYDYYSYITNRINELAHELDRVRLDMQEVRYLYDIIKQDLPELEKQMDDMLYHAEATELIIQSLNKYRHEIPNMNEVFDMLSHYYYTENNYERAFSLAAETLSDIDSSELDYIQQKLKDRK</sequence>
<dbReference type="Pfam" id="PF06160">
    <property type="entry name" value="EzrA"/>
    <property type="match status" value="1"/>
</dbReference>
<accession>A0AA43UCG9</accession>
<evidence type="ECO:0000313" key="9">
    <source>
        <dbReference type="Proteomes" id="UP001171751"/>
    </source>
</evidence>
<comment type="caution">
    <text evidence="8">The sequence shown here is derived from an EMBL/GenBank/DDBJ whole genome shotgun (WGS) entry which is preliminary data.</text>
</comment>
<keyword evidence="6" id="KW-0717">Septation</keyword>
<keyword evidence="4 7" id="KW-0175">Coiled coil</keyword>
<dbReference type="GO" id="GO:0000921">
    <property type="term" value="P:septin ring assembly"/>
    <property type="evidence" value="ECO:0007669"/>
    <property type="project" value="InterPro"/>
</dbReference>
<keyword evidence="5" id="KW-0472">Membrane</keyword>
<dbReference type="AlphaFoldDB" id="A0AA43UCG9"/>
<keyword evidence="3" id="KW-1133">Transmembrane helix</keyword>